<sequence length="394" mass="42820">MTHRKPYRQSNGKSQQQPRVHFPRVKQNRLSATQMMQHVLIALLPGIMLQWYLLGFCVIIQLLLALCTATVCEWSMAKCRARPLNALEWQTGLLSAVLLALALPAIAPWYVVVVGVCFAIVIGKHVFGGVGMNIFNPAMLGFCVVALSFPQAIALWPLSGTLTGTLTGTNPLDFNAMISTASAYPLSISDSLRHIFTTSNAPDTIAGATVLGAYKADSLMLTHATNTGIHIPATHAIAMAAAWLIGGIYLWYRQIADWRLSITLMVVFVGLLWLLWLLSTGTSIDTSVVNSIGNSIGSPTDNSTQTRLSLSTHFFHGSLIFTACFIITDPTTAATSRQGRFIYAIIVATVAVLIRNYSNLPDGFAFAILFGNLCVPLIDEYTKPIYAKQSTNNP</sequence>
<dbReference type="EMBL" id="WHNW01000003">
    <property type="protein sequence ID" value="MPV85833.1"/>
    <property type="molecule type" value="Genomic_DNA"/>
</dbReference>
<evidence type="ECO:0000256" key="1">
    <source>
        <dbReference type="ARBA" id="ARBA00022448"/>
    </source>
</evidence>
<keyword evidence="2" id="KW-0597">Phosphoprotein</keyword>
<organism evidence="10 11">
    <name type="scientific">Ostreibacterium oceani</name>
    <dbReference type="NCBI Taxonomy" id="2654998"/>
    <lineage>
        <taxon>Bacteria</taxon>
        <taxon>Pseudomonadati</taxon>
        <taxon>Pseudomonadota</taxon>
        <taxon>Gammaproteobacteria</taxon>
        <taxon>Cardiobacteriales</taxon>
        <taxon>Ostreibacteriaceae</taxon>
        <taxon>Ostreibacterium</taxon>
    </lineage>
</organism>
<evidence type="ECO:0000256" key="5">
    <source>
        <dbReference type="ARBA" id="ARBA00022692"/>
    </source>
</evidence>
<dbReference type="Pfam" id="PF03116">
    <property type="entry name" value="NQR2_RnfD_RnfE"/>
    <property type="match status" value="1"/>
</dbReference>
<reference evidence="10 11" key="1">
    <citation type="submission" date="2019-10" db="EMBL/GenBank/DDBJ databases">
        <title>Cardiobacteriales fam. a chemoheterotrophic member of the order Cardiobacteriales, and proposal of Cardiobacteriales fam. nov.</title>
        <authorList>
            <person name="Wang C."/>
        </authorList>
    </citation>
    <scope>NUCLEOTIDE SEQUENCE [LARGE SCALE GENOMIC DNA]</scope>
    <source>
        <strain evidence="10 11">ML27</strain>
    </source>
</reference>
<keyword evidence="11" id="KW-1185">Reference proteome</keyword>
<evidence type="ECO:0000313" key="10">
    <source>
        <dbReference type="EMBL" id="MPV85833.1"/>
    </source>
</evidence>
<evidence type="ECO:0000256" key="6">
    <source>
        <dbReference type="ARBA" id="ARBA00022967"/>
    </source>
</evidence>
<dbReference type="PANTHER" id="PTHR30578:SF0">
    <property type="entry name" value="ION-TRANSLOCATING OXIDOREDUCTASE COMPLEX SUBUNIT D"/>
    <property type="match status" value="1"/>
</dbReference>
<keyword evidence="8 9" id="KW-0472">Membrane</keyword>
<dbReference type="FunCoup" id="A0A6N7EV36">
    <property type="interactions" value="50"/>
</dbReference>
<feature type="transmembrane region" description="Helical" evidence="9">
    <location>
        <begin position="39"/>
        <end position="66"/>
    </location>
</feature>
<keyword evidence="7 9" id="KW-1133">Transmembrane helix</keyword>
<dbReference type="Proteomes" id="UP000471298">
    <property type="component" value="Unassembled WGS sequence"/>
</dbReference>
<keyword evidence="4" id="KW-0288">FMN</keyword>
<feature type="transmembrane region" description="Helical" evidence="9">
    <location>
        <begin position="229"/>
        <end position="251"/>
    </location>
</feature>
<dbReference type="GO" id="GO:0055085">
    <property type="term" value="P:transmembrane transport"/>
    <property type="evidence" value="ECO:0007669"/>
    <property type="project" value="InterPro"/>
</dbReference>
<evidence type="ECO:0008006" key="12">
    <source>
        <dbReference type="Google" id="ProtNLM"/>
    </source>
</evidence>
<keyword evidence="5 9" id="KW-0812">Transmembrane</keyword>
<keyword evidence="6" id="KW-1278">Translocase</keyword>
<evidence type="ECO:0000256" key="3">
    <source>
        <dbReference type="ARBA" id="ARBA00022630"/>
    </source>
</evidence>
<dbReference type="InterPro" id="IPR004338">
    <property type="entry name" value="NqrB/RnfD"/>
</dbReference>
<feature type="transmembrane region" description="Helical" evidence="9">
    <location>
        <begin position="308"/>
        <end position="328"/>
    </location>
</feature>
<name>A0A6N7EV36_9GAMM</name>
<feature type="transmembrane region" description="Helical" evidence="9">
    <location>
        <begin position="258"/>
        <end position="278"/>
    </location>
</feature>
<dbReference type="PANTHER" id="PTHR30578">
    <property type="entry name" value="ELECTRON TRANSPORT COMPLEX PROTEIN RNFD"/>
    <property type="match status" value="1"/>
</dbReference>
<gene>
    <name evidence="10" type="ORF">GCU85_03655</name>
</gene>
<feature type="transmembrane region" description="Helical" evidence="9">
    <location>
        <begin position="93"/>
        <end position="122"/>
    </location>
</feature>
<feature type="transmembrane region" description="Helical" evidence="9">
    <location>
        <begin position="134"/>
        <end position="156"/>
    </location>
</feature>
<evidence type="ECO:0000256" key="4">
    <source>
        <dbReference type="ARBA" id="ARBA00022643"/>
    </source>
</evidence>
<accession>A0A6N7EV36</accession>
<dbReference type="GO" id="GO:0005886">
    <property type="term" value="C:plasma membrane"/>
    <property type="evidence" value="ECO:0007669"/>
    <property type="project" value="TreeGrafter"/>
</dbReference>
<dbReference type="InParanoid" id="A0A6N7EV36"/>
<dbReference type="AlphaFoldDB" id="A0A6N7EV36"/>
<keyword evidence="3" id="KW-0285">Flavoprotein</keyword>
<evidence type="ECO:0000256" key="7">
    <source>
        <dbReference type="ARBA" id="ARBA00022989"/>
    </source>
</evidence>
<evidence type="ECO:0000256" key="8">
    <source>
        <dbReference type="ARBA" id="ARBA00023136"/>
    </source>
</evidence>
<proteinExistence type="predicted"/>
<dbReference type="RefSeq" id="WP_152809482.1">
    <property type="nucleotide sequence ID" value="NZ_WHNW01000003.1"/>
</dbReference>
<feature type="transmembrane region" description="Helical" evidence="9">
    <location>
        <begin position="340"/>
        <end position="358"/>
    </location>
</feature>
<evidence type="ECO:0000256" key="2">
    <source>
        <dbReference type="ARBA" id="ARBA00022553"/>
    </source>
</evidence>
<evidence type="ECO:0000313" key="11">
    <source>
        <dbReference type="Proteomes" id="UP000471298"/>
    </source>
</evidence>
<comment type="caution">
    <text evidence="10">The sequence shown here is derived from an EMBL/GenBank/DDBJ whole genome shotgun (WGS) entry which is preliminary data.</text>
</comment>
<evidence type="ECO:0000256" key="9">
    <source>
        <dbReference type="SAM" id="Phobius"/>
    </source>
</evidence>
<keyword evidence="1" id="KW-0813">Transport</keyword>
<protein>
    <recommendedName>
        <fullName evidence="12">Ion-translocating oxidoreductase complex subunit D</fullName>
    </recommendedName>
</protein>